<dbReference type="AlphaFoldDB" id="Q49YX9"/>
<sequence>MCKATYLSFHLFSNQTRKTTSKLPVNKVVIISCHHEIILHLPQKKVPCRNSMAYPHSNTKQNVCSYKCIDFLNFNLI</sequence>
<dbReference type="EMBL" id="AP008934">
    <property type="protein sequence ID" value="BAE17999.1"/>
    <property type="molecule type" value="Genomic_DNA"/>
</dbReference>
<proteinExistence type="predicted"/>
<dbReference type="KEGG" id="ssp:SSP0854"/>
<dbReference type="Proteomes" id="UP000006371">
    <property type="component" value="Chromosome"/>
</dbReference>
<organism evidence="1 2">
    <name type="scientific">Staphylococcus saprophyticus subsp. saprophyticus (strain ATCC 15305 / DSM 20229 / NCIMB 8711 / NCTC 7292 / S-41)</name>
    <dbReference type="NCBI Taxonomy" id="342451"/>
    <lineage>
        <taxon>Bacteria</taxon>
        <taxon>Bacillati</taxon>
        <taxon>Bacillota</taxon>
        <taxon>Bacilli</taxon>
        <taxon>Bacillales</taxon>
        <taxon>Staphylococcaceae</taxon>
        <taxon>Staphylococcus</taxon>
    </lineage>
</organism>
<dbReference type="HOGENOM" id="CLU_2636320_0_0_9"/>
<reference evidence="1 2" key="1">
    <citation type="journal article" date="2005" name="Proc. Natl. Acad. Sci. U.S.A.">
        <title>Whole genome sequence of Staphylococcus saprophyticus reveals the pathogenesis of uncomplicated urinary tract infection.</title>
        <authorList>
            <person name="Kuroda M."/>
            <person name="Yamashita A."/>
            <person name="Hirakawa H."/>
            <person name="Kumano M."/>
            <person name="Morikawa K."/>
            <person name="Higashide M."/>
            <person name="Maruyama A."/>
            <person name="Inose Y."/>
            <person name="Matoba K."/>
            <person name="Toh H."/>
            <person name="Kuhara S."/>
            <person name="Hattori M."/>
            <person name="Ohta T."/>
        </authorList>
    </citation>
    <scope>NUCLEOTIDE SEQUENCE [LARGE SCALE GENOMIC DNA]</scope>
    <source>
        <strain evidence="2">ATCC 15305 / DSM 20229 / NCIMB 8711 / NCTC 7292 / S-41</strain>
    </source>
</reference>
<keyword evidence="2" id="KW-1185">Reference proteome</keyword>
<accession>Q49YX9</accession>
<name>Q49YX9_STAS1</name>
<gene>
    <name evidence="1" type="ordered locus">SSP0854</name>
</gene>
<evidence type="ECO:0000313" key="1">
    <source>
        <dbReference type="EMBL" id="BAE17999.1"/>
    </source>
</evidence>
<protein>
    <submittedName>
        <fullName evidence="1">Uncharacterized protein</fullName>
    </submittedName>
</protein>
<evidence type="ECO:0000313" key="2">
    <source>
        <dbReference type="Proteomes" id="UP000006371"/>
    </source>
</evidence>